<proteinExistence type="predicted"/>
<gene>
    <name evidence="2" type="ORF">QNI29_07515</name>
</gene>
<name>A0ABY8V3A9_9BACI</name>
<sequence>MTINKSLLALTLFLLLLLFGCSNDTNDSGVIASEKTLPSNFHEVAFERETTPLFQFLIRKAVNQSEFEQTWNLYGFEDKIPNVSFHEKDVFFIGVHESGSCPYKVKNVELSSDNNTMTVPLSEPDGACTSDATPRTFVIQIDKEVSKGIENVVIVQNRVETNVPFEN</sequence>
<feature type="chain" id="PRO_5045976655" description="PrcB C-terminal domain-containing protein" evidence="1">
    <location>
        <begin position="25"/>
        <end position="167"/>
    </location>
</feature>
<feature type="signal peptide" evidence="1">
    <location>
        <begin position="1"/>
        <end position="24"/>
    </location>
</feature>
<reference evidence="2 3" key="1">
    <citation type="submission" date="2023-05" db="EMBL/GenBank/DDBJ databases">
        <title>Comparative genomics reveals the evidence of polycyclic aromatic hydrocarbons degradation in moderately halophilic genus Pontibacillus.</title>
        <authorList>
            <person name="Yang H."/>
            <person name="Qian Z."/>
        </authorList>
    </citation>
    <scope>NUCLEOTIDE SEQUENCE [LARGE SCALE GENOMIC DNA]</scope>
    <source>
        <strain evidence="3">HN14</strain>
    </source>
</reference>
<accession>A0ABY8V3A9</accession>
<dbReference type="Proteomes" id="UP001236652">
    <property type="component" value="Chromosome"/>
</dbReference>
<organism evidence="2 3">
    <name type="scientific">Pontibacillus chungwhensis</name>
    <dbReference type="NCBI Taxonomy" id="265426"/>
    <lineage>
        <taxon>Bacteria</taxon>
        <taxon>Bacillati</taxon>
        <taxon>Bacillota</taxon>
        <taxon>Bacilli</taxon>
        <taxon>Bacillales</taxon>
        <taxon>Bacillaceae</taxon>
        <taxon>Pontibacillus</taxon>
    </lineage>
</organism>
<evidence type="ECO:0000313" key="2">
    <source>
        <dbReference type="EMBL" id="WIF99496.1"/>
    </source>
</evidence>
<evidence type="ECO:0000256" key="1">
    <source>
        <dbReference type="SAM" id="SignalP"/>
    </source>
</evidence>
<evidence type="ECO:0000313" key="3">
    <source>
        <dbReference type="Proteomes" id="UP001236652"/>
    </source>
</evidence>
<evidence type="ECO:0008006" key="4">
    <source>
        <dbReference type="Google" id="ProtNLM"/>
    </source>
</evidence>
<dbReference type="RefSeq" id="WP_231415762.1">
    <property type="nucleotide sequence ID" value="NZ_CP126446.1"/>
</dbReference>
<dbReference type="EMBL" id="CP126446">
    <property type="protein sequence ID" value="WIF99496.1"/>
    <property type="molecule type" value="Genomic_DNA"/>
</dbReference>
<protein>
    <recommendedName>
        <fullName evidence="4">PrcB C-terminal domain-containing protein</fullName>
    </recommendedName>
</protein>
<dbReference type="PROSITE" id="PS51257">
    <property type="entry name" value="PROKAR_LIPOPROTEIN"/>
    <property type="match status" value="1"/>
</dbReference>
<keyword evidence="3" id="KW-1185">Reference proteome</keyword>
<keyword evidence="1" id="KW-0732">Signal</keyword>